<evidence type="ECO:0000313" key="7">
    <source>
        <dbReference type="EMBL" id="OWU75898.1"/>
    </source>
</evidence>
<evidence type="ECO:0000259" key="6">
    <source>
        <dbReference type="Pfam" id="PF01794"/>
    </source>
</evidence>
<dbReference type="Proteomes" id="UP000215377">
    <property type="component" value="Unassembled WGS sequence"/>
</dbReference>
<evidence type="ECO:0000256" key="4">
    <source>
        <dbReference type="ARBA" id="ARBA00023136"/>
    </source>
</evidence>
<evidence type="ECO:0000256" key="1">
    <source>
        <dbReference type="ARBA" id="ARBA00004141"/>
    </source>
</evidence>
<feature type="transmembrane region" description="Helical" evidence="5">
    <location>
        <begin position="79"/>
        <end position="96"/>
    </location>
</feature>
<feature type="transmembrane region" description="Helical" evidence="5">
    <location>
        <begin position="177"/>
        <end position="197"/>
    </location>
</feature>
<keyword evidence="3 5" id="KW-1133">Transmembrane helix</keyword>
<keyword evidence="4 5" id="KW-0472">Membrane</keyword>
<organism evidence="7 8">
    <name type="scientific">Marinibacterium profundimaris</name>
    <dbReference type="NCBI Taxonomy" id="1679460"/>
    <lineage>
        <taxon>Bacteria</taxon>
        <taxon>Pseudomonadati</taxon>
        <taxon>Pseudomonadota</taxon>
        <taxon>Alphaproteobacteria</taxon>
        <taxon>Rhodobacterales</taxon>
        <taxon>Paracoccaceae</taxon>
        <taxon>Marinibacterium</taxon>
    </lineage>
</organism>
<sequence length="210" mass="22548">MTGRTWNVPLAWGAVLAVMIVPVVLAAFNPWLAYRNAAYIVGGFAGILCLSLMLLQPLLAAGYLPGLSPVAATRWHRRIGTLLVAFVAVHVGGLYLTSPMDTVDVLLLRAPTPFSVHGFLAMWGIVITALLVVLRRRLGLPPGLWRWLHNALALGVVVTTCIHAARIEGAMGAASKAVLLAAVLMATLAALLDLRLLRPIVLKRRARQGF</sequence>
<feature type="transmembrane region" description="Helical" evidence="5">
    <location>
        <begin position="116"/>
        <end position="135"/>
    </location>
</feature>
<keyword evidence="2 5" id="KW-0812">Transmembrane</keyword>
<dbReference type="InterPro" id="IPR013130">
    <property type="entry name" value="Fe3_Rdtase_TM_dom"/>
</dbReference>
<keyword evidence="8" id="KW-1185">Reference proteome</keyword>
<comment type="caution">
    <text evidence="7">The sequence shown here is derived from an EMBL/GenBank/DDBJ whole genome shotgun (WGS) entry which is preliminary data.</text>
</comment>
<proteinExistence type="predicted"/>
<gene>
    <name evidence="7" type="ORF">ATO3_06865</name>
</gene>
<protein>
    <recommendedName>
        <fullName evidence="6">Ferric oxidoreductase domain-containing protein</fullName>
    </recommendedName>
</protein>
<comment type="subcellular location">
    <subcellularLocation>
        <location evidence="1">Membrane</location>
        <topology evidence="1">Multi-pass membrane protein</topology>
    </subcellularLocation>
</comment>
<evidence type="ECO:0000313" key="8">
    <source>
        <dbReference type="Proteomes" id="UP000215377"/>
    </source>
</evidence>
<dbReference type="AlphaFoldDB" id="A0A225NSU7"/>
<name>A0A225NSU7_9RHOB</name>
<dbReference type="Pfam" id="PF01794">
    <property type="entry name" value="Ferric_reduct"/>
    <property type="match status" value="1"/>
</dbReference>
<feature type="domain" description="Ferric oxidoreductase" evidence="6">
    <location>
        <begin position="45"/>
        <end position="159"/>
    </location>
</feature>
<accession>A0A225NSU7</accession>
<dbReference type="RefSeq" id="WP_233152054.1">
    <property type="nucleotide sequence ID" value="NZ_AQQR01000002.1"/>
</dbReference>
<dbReference type="GO" id="GO:0016020">
    <property type="term" value="C:membrane"/>
    <property type="evidence" value="ECO:0007669"/>
    <property type="project" value="UniProtKB-SubCell"/>
</dbReference>
<dbReference type="EMBL" id="AQQR01000002">
    <property type="protein sequence ID" value="OWU75898.1"/>
    <property type="molecule type" value="Genomic_DNA"/>
</dbReference>
<feature type="transmembrane region" description="Helical" evidence="5">
    <location>
        <begin position="147"/>
        <end position="165"/>
    </location>
</feature>
<evidence type="ECO:0000256" key="3">
    <source>
        <dbReference type="ARBA" id="ARBA00022989"/>
    </source>
</evidence>
<reference evidence="7 8" key="1">
    <citation type="submission" date="2013-04" db="EMBL/GenBank/DDBJ databases">
        <title>Oceanicola sp. 22II1-22F33 Genome Sequencing.</title>
        <authorList>
            <person name="Lai Q."/>
            <person name="Li G."/>
            <person name="Shao Z."/>
        </authorList>
    </citation>
    <scope>NUCLEOTIDE SEQUENCE [LARGE SCALE GENOMIC DNA]</scope>
    <source>
        <strain evidence="7 8">22II1-22F33</strain>
    </source>
</reference>
<feature type="transmembrane region" description="Helical" evidence="5">
    <location>
        <begin position="36"/>
        <end position="59"/>
    </location>
</feature>
<evidence type="ECO:0000256" key="5">
    <source>
        <dbReference type="SAM" id="Phobius"/>
    </source>
</evidence>
<evidence type="ECO:0000256" key="2">
    <source>
        <dbReference type="ARBA" id="ARBA00022692"/>
    </source>
</evidence>